<dbReference type="PANTHER" id="PTHR32309">
    <property type="entry name" value="TYROSINE-PROTEIN KINASE"/>
    <property type="match status" value="1"/>
</dbReference>
<dbReference type="InterPro" id="IPR050445">
    <property type="entry name" value="Bact_polysacc_biosynth/exp"/>
</dbReference>
<gene>
    <name evidence="4" type="ORF">G3576_15410</name>
</gene>
<evidence type="ECO:0000256" key="3">
    <source>
        <dbReference type="SAM" id="Phobius"/>
    </source>
</evidence>
<dbReference type="Proteomes" id="UP000475385">
    <property type="component" value="Unassembled WGS sequence"/>
</dbReference>
<proteinExistence type="predicted"/>
<evidence type="ECO:0000313" key="4">
    <source>
        <dbReference type="EMBL" id="NGM21411.1"/>
    </source>
</evidence>
<feature type="transmembrane region" description="Helical" evidence="3">
    <location>
        <begin position="372"/>
        <end position="394"/>
    </location>
</feature>
<feature type="region of interest" description="Disordered" evidence="2">
    <location>
        <begin position="1"/>
        <end position="35"/>
    </location>
</feature>
<keyword evidence="5" id="KW-1185">Reference proteome</keyword>
<evidence type="ECO:0000256" key="2">
    <source>
        <dbReference type="SAM" id="MobiDB-lite"/>
    </source>
</evidence>
<reference evidence="4 5" key="2">
    <citation type="submission" date="2020-03" db="EMBL/GenBank/DDBJ databases">
        <title>Roseomonas stagni sp. nov., isolated from pond water in Japan.</title>
        <authorList>
            <person name="Furuhata K."/>
            <person name="Miyamoto H."/>
            <person name="Goto K."/>
        </authorList>
    </citation>
    <scope>NUCLEOTIDE SEQUENCE [LARGE SCALE GENOMIC DNA]</scope>
    <source>
        <strain evidence="4 5">PeD5</strain>
    </source>
</reference>
<feature type="coiled-coil region" evidence="1">
    <location>
        <begin position="206"/>
        <end position="240"/>
    </location>
</feature>
<keyword evidence="1" id="KW-0175">Coiled coil</keyword>
<dbReference type="PANTHER" id="PTHR32309:SF13">
    <property type="entry name" value="FERRIC ENTEROBACTIN TRANSPORT PROTEIN FEPE"/>
    <property type="match status" value="1"/>
</dbReference>
<feature type="coiled-coil region" evidence="1">
    <location>
        <begin position="285"/>
        <end position="351"/>
    </location>
</feature>
<dbReference type="EMBL" id="JAAIKB010000005">
    <property type="protein sequence ID" value="NGM21411.1"/>
    <property type="molecule type" value="Genomic_DNA"/>
</dbReference>
<sequence>MKLSPPIRPSETLPATGVEDSRIPPRVPPQKRRRRSLLPRGPMGWYALLVLLPSLLVGTYYVTYAADLFESEAKLLVRSRGGGGAASPASVLAAVTGGGGGRGGMDEARAVAAFIDSVDAINGLQRTLDLSTIWRRPEADLVSRLRQEEPLAEQLLRYYRRRVTISYDIETNISTLRVLAYRPGDSKDIAEGLIALAEDLVNRFSARTAADSIRVAREEVEIAERRVSAAREALTTFREREQALDPTRSAGAAVENVTRLEALLAQTRAELQEKRAFMRPDNPQIQVLNNRIAALVAQVAAERARSTRGEEGLTQQLSGYERLQLEREFAEKQLTSAISSLEAARAEAQRQAVFLMRVVQPNLPERANHPRAFFNTLTVFAGLTVLFGIGWLMVAGAREHAS</sequence>
<dbReference type="GO" id="GO:0004713">
    <property type="term" value="F:protein tyrosine kinase activity"/>
    <property type="evidence" value="ECO:0007669"/>
    <property type="project" value="TreeGrafter"/>
</dbReference>
<protein>
    <submittedName>
        <fullName evidence="4">Capsule biosynthesis protein</fullName>
    </submittedName>
</protein>
<keyword evidence="3" id="KW-0472">Membrane</keyword>
<organism evidence="4 5">
    <name type="scientific">Falsiroseomonas algicola</name>
    <dbReference type="NCBI Taxonomy" id="2716930"/>
    <lineage>
        <taxon>Bacteria</taxon>
        <taxon>Pseudomonadati</taxon>
        <taxon>Pseudomonadota</taxon>
        <taxon>Alphaproteobacteria</taxon>
        <taxon>Acetobacterales</taxon>
        <taxon>Roseomonadaceae</taxon>
        <taxon>Falsiroseomonas</taxon>
    </lineage>
</organism>
<dbReference type="GO" id="GO:0005886">
    <property type="term" value="C:plasma membrane"/>
    <property type="evidence" value="ECO:0007669"/>
    <property type="project" value="TreeGrafter"/>
</dbReference>
<name>A0A6M1LM35_9PROT</name>
<evidence type="ECO:0000313" key="5">
    <source>
        <dbReference type="Proteomes" id="UP000475385"/>
    </source>
</evidence>
<feature type="transmembrane region" description="Helical" evidence="3">
    <location>
        <begin position="43"/>
        <end position="62"/>
    </location>
</feature>
<accession>A0A6M1LM35</accession>
<evidence type="ECO:0000256" key="1">
    <source>
        <dbReference type="SAM" id="Coils"/>
    </source>
</evidence>
<comment type="caution">
    <text evidence="4">The sequence shown here is derived from an EMBL/GenBank/DDBJ whole genome shotgun (WGS) entry which is preliminary data.</text>
</comment>
<keyword evidence="3" id="KW-0812">Transmembrane</keyword>
<reference evidence="4 5" key="1">
    <citation type="submission" date="2020-02" db="EMBL/GenBank/DDBJ databases">
        <authorList>
            <person name="Kim H.M."/>
            <person name="Jeon C.O."/>
        </authorList>
    </citation>
    <scope>NUCLEOTIDE SEQUENCE [LARGE SCALE GENOMIC DNA]</scope>
    <source>
        <strain evidence="4 5">PeD5</strain>
    </source>
</reference>
<dbReference type="AlphaFoldDB" id="A0A6M1LM35"/>
<keyword evidence="3" id="KW-1133">Transmembrane helix</keyword>